<dbReference type="GO" id="GO:0003735">
    <property type="term" value="F:structural constituent of ribosome"/>
    <property type="evidence" value="ECO:0007669"/>
    <property type="project" value="InterPro"/>
</dbReference>
<dbReference type="EMBL" id="FOUF01000016">
    <property type="protein sequence ID" value="SFM42617.1"/>
    <property type="molecule type" value="Genomic_DNA"/>
</dbReference>
<evidence type="ECO:0000313" key="10">
    <source>
        <dbReference type="Proteomes" id="UP000199561"/>
    </source>
</evidence>
<evidence type="ECO:0000313" key="8">
    <source>
        <dbReference type="EMBL" id="CAE6501506.1"/>
    </source>
</evidence>
<dbReference type="SUPFAM" id="SSF53137">
    <property type="entry name" value="Translational machinery components"/>
    <property type="match status" value="1"/>
</dbReference>
<comment type="subunit">
    <text evidence="7">Part of the 50S ribosomal subunit; part of the 5S rRNA/L5/L18/L25 subcomplex. Contacts the 5S and 23S rRNAs.</text>
</comment>
<evidence type="ECO:0000256" key="1">
    <source>
        <dbReference type="ARBA" id="ARBA00007116"/>
    </source>
</evidence>
<reference evidence="8" key="2">
    <citation type="submission" date="2021-02" db="EMBL/GenBank/DDBJ databases">
        <authorList>
            <person name="Han P."/>
        </authorList>
    </citation>
    <scope>NUCLEOTIDE SEQUENCE</scope>
    <source>
        <strain evidence="8">Nitrosomonas nitrosa 18-3D</strain>
    </source>
</reference>
<protein>
    <recommendedName>
        <fullName evidence="6 7">Large ribosomal subunit protein uL18</fullName>
    </recommendedName>
</protein>
<comment type="similarity">
    <text evidence="1 7">Belongs to the universal ribosomal protein uL18 family.</text>
</comment>
<dbReference type="FunFam" id="3.30.420.100:FF:000001">
    <property type="entry name" value="50S ribosomal protein L18"/>
    <property type="match status" value="1"/>
</dbReference>
<dbReference type="GO" id="GO:0022625">
    <property type="term" value="C:cytosolic large ribosomal subunit"/>
    <property type="evidence" value="ECO:0007669"/>
    <property type="project" value="TreeGrafter"/>
</dbReference>
<keyword evidence="2 7" id="KW-0699">rRNA-binding</keyword>
<evidence type="ECO:0000256" key="5">
    <source>
        <dbReference type="ARBA" id="ARBA00023274"/>
    </source>
</evidence>
<evidence type="ECO:0000313" key="9">
    <source>
        <dbReference type="EMBL" id="SFM42617.1"/>
    </source>
</evidence>
<evidence type="ECO:0000256" key="7">
    <source>
        <dbReference type="HAMAP-Rule" id="MF_01337"/>
    </source>
</evidence>
<reference evidence="9 10" key="1">
    <citation type="submission" date="2016-10" db="EMBL/GenBank/DDBJ databases">
        <authorList>
            <person name="de Groot N.N."/>
        </authorList>
    </citation>
    <scope>NUCLEOTIDE SEQUENCE [LARGE SCALE GENOMIC DNA]</scope>
    <source>
        <strain evidence="9 10">Nm146</strain>
    </source>
</reference>
<proteinExistence type="inferred from homology"/>
<keyword evidence="4 7" id="KW-0689">Ribosomal protein</keyword>
<evidence type="ECO:0000256" key="6">
    <source>
        <dbReference type="ARBA" id="ARBA00035197"/>
    </source>
</evidence>
<comment type="function">
    <text evidence="7">This is one of the proteins that bind and probably mediate the attachment of the 5S RNA into the large ribosomal subunit, where it forms part of the central protuberance.</text>
</comment>
<dbReference type="InterPro" id="IPR057268">
    <property type="entry name" value="Ribosomal_L18"/>
</dbReference>
<keyword evidence="10" id="KW-1185">Reference proteome</keyword>
<evidence type="ECO:0000256" key="3">
    <source>
        <dbReference type="ARBA" id="ARBA00022884"/>
    </source>
</evidence>
<dbReference type="PANTHER" id="PTHR12899:SF3">
    <property type="entry name" value="LARGE RIBOSOMAL SUBUNIT PROTEIN UL18M"/>
    <property type="match status" value="1"/>
</dbReference>
<dbReference type="STRING" id="52442.SAMN05421880_11619"/>
<dbReference type="EMBL" id="CAJNAP010000012">
    <property type="protein sequence ID" value="CAE6501506.1"/>
    <property type="molecule type" value="Genomic_DNA"/>
</dbReference>
<dbReference type="Gene3D" id="3.30.420.100">
    <property type="match status" value="1"/>
</dbReference>
<keyword evidence="3 7" id="KW-0694">RNA-binding</keyword>
<dbReference type="GO" id="GO:0006412">
    <property type="term" value="P:translation"/>
    <property type="evidence" value="ECO:0007669"/>
    <property type="project" value="UniProtKB-UniRule"/>
</dbReference>
<dbReference type="CDD" id="cd00432">
    <property type="entry name" value="Ribosomal_L18_L5e"/>
    <property type="match status" value="1"/>
</dbReference>
<dbReference type="InterPro" id="IPR004389">
    <property type="entry name" value="Ribosomal_uL18_bac-type"/>
</dbReference>
<dbReference type="PANTHER" id="PTHR12899">
    <property type="entry name" value="39S RIBOSOMAL PROTEIN L18, MITOCHONDRIAL"/>
    <property type="match status" value="1"/>
</dbReference>
<evidence type="ECO:0000256" key="2">
    <source>
        <dbReference type="ARBA" id="ARBA00022730"/>
    </source>
</evidence>
<dbReference type="Proteomes" id="UP000199561">
    <property type="component" value="Unassembled WGS sequence"/>
</dbReference>
<dbReference type="RefSeq" id="WP_090669217.1">
    <property type="nucleotide sequence ID" value="NZ_CAJNAP010000012.1"/>
</dbReference>
<gene>
    <name evidence="7 8" type="primary">rplR</name>
    <name evidence="8" type="ORF">NMYAN_20087</name>
    <name evidence="9" type="ORF">SAMN05421880_11619</name>
</gene>
<organism evidence="9 10">
    <name type="scientific">Nitrosomonas nitrosa</name>
    <dbReference type="NCBI Taxonomy" id="52442"/>
    <lineage>
        <taxon>Bacteria</taxon>
        <taxon>Pseudomonadati</taxon>
        <taxon>Pseudomonadota</taxon>
        <taxon>Betaproteobacteria</taxon>
        <taxon>Nitrosomonadales</taxon>
        <taxon>Nitrosomonadaceae</taxon>
        <taxon>Nitrosomonas</taxon>
    </lineage>
</organism>
<dbReference type="Proteomes" id="UP000601736">
    <property type="component" value="Unassembled WGS sequence"/>
</dbReference>
<dbReference type="HAMAP" id="MF_01337_B">
    <property type="entry name" value="Ribosomal_uL18_B"/>
    <property type="match status" value="1"/>
</dbReference>
<dbReference type="AlphaFoldDB" id="A0A1I4QRF4"/>
<dbReference type="OrthoDB" id="9810939at2"/>
<sequence length="118" mass="13218">MKNISLSRLRRARKTRAKIASLRVYRLTVHRSNKHIYAQIIDDSASKVLVSASSVEKEVRELMTNGGTVKAAEYIGQRLANKSKELGIERVAFDRSGYKYHGRVKALADAARNGGIKF</sequence>
<dbReference type="GO" id="GO:0008097">
    <property type="term" value="F:5S rRNA binding"/>
    <property type="evidence" value="ECO:0007669"/>
    <property type="project" value="TreeGrafter"/>
</dbReference>
<dbReference type="NCBIfam" id="TIGR00060">
    <property type="entry name" value="L18_bact"/>
    <property type="match status" value="1"/>
</dbReference>
<name>A0A1I4QRF4_9PROT</name>
<dbReference type="InterPro" id="IPR005484">
    <property type="entry name" value="Ribosomal_uL18_bac/plant/anim"/>
</dbReference>
<dbReference type="Pfam" id="PF00861">
    <property type="entry name" value="Ribosomal_L18p"/>
    <property type="match status" value="1"/>
</dbReference>
<keyword evidence="5 7" id="KW-0687">Ribonucleoprotein</keyword>
<evidence type="ECO:0000256" key="4">
    <source>
        <dbReference type="ARBA" id="ARBA00022980"/>
    </source>
</evidence>
<accession>A0A1I4QRF4</accession>